<dbReference type="AlphaFoldDB" id="A0A9J2NZ18"/>
<evidence type="ECO:0000256" key="2">
    <source>
        <dbReference type="SAM" id="MobiDB-lite"/>
    </source>
</evidence>
<reference evidence="4" key="1">
    <citation type="submission" date="2023-03" db="UniProtKB">
        <authorList>
            <consortium name="WormBaseParasite"/>
        </authorList>
    </citation>
    <scope>IDENTIFICATION</scope>
</reference>
<feature type="coiled-coil region" evidence="1">
    <location>
        <begin position="473"/>
        <end position="500"/>
    </location>
</feature>
<feature type="region of interest" description="Disordered" evidence="2">
    <location>
        <begin position="84"/>
        <end position="114"/>
    </location>
</feature>
<feature type="region of interest" description="Disordered" evidence="2">
    <location>
        <begin position="683"/>
        <end position="707"/>
    </location>
</feature>
<proteinExistence type="predicted"/>
<feature type="region of interest" description="Disordered" evidence="2">
    <location>
        <begin position="503"/>
        <end position="523"/>
    </location>
</feature>
<feature type="compositionally biased region" description="Polar residues" evidence="2">
    <location>
        <begin position="433"/>
        <end position="445"/>
    </location>
</feature>
<evidence type="ECO:0000256" key="1">
    <source>
        <dbReference type="SAM" id="Coils"/>
    </source>
</evidence>
<sequence length="1172" mass="129633">MATEESTKELGKVSPKNPNAAGRKGRHKPGLEQESSLRMALFTCITTRQLKVVLDLCDELEKRRASGGSDGDANVGALVSSLSKKKATKRVKGFTNPRSRSRPRKKQTDGALETKADEESTVKFEVASINIGSFVASDNRIPSSVLVRFSFATNRMTYDFCHNRGYNCCKVRYSIQFDDIASMTFSRKAVHLNLVNPAKQEYCILDAVSNEAAGLMTSMHDATDIDISEGQRESSLLHVIHLREGTTSTWEEALLRGNRAVFEPIIRGSAQTELTTNAARSNKRSPQMTVLEQMEPNSLSSLSGESVESLDVDHLHSVQQSTVFEPACTPSIGLVDSTTLSNVLNDEDNLGKPLSSQHNPAQFGNMECVSVPDIRFEAGKFICDGRIVSSEQQGSVPTSMLFKHRLPKPDRPPPIKKFLSEAKVVSALHSLANGSSPIQTHGASSRSEEIPPKTKCGFRLDGNREYRVPRGGLNSMKRDLERIERIIQSAEDLLRRRKATIEAEAKRQNDRGTDSLQPPQMNAKHSPDSFYWLTDVDMDKLAVNCDASGKFGAVLTRGAGHRLEITVWTERDRALLLVLSSSKHWEHRRAMRSVAASPESTVETTDRLLSAVAKSHMLTWCISEFAHVCLSVRSLVGAFFHYFILRLIAYLSNPPQLFCVTLSLRDLARTVVWLAIGASMEESGEIPPENPSGNGKKERKKSGSKQGSSLRTALFTCITTRQLKVVLDLCYELEKRRASGGNDGNANIEALVNSLSKKKATKRVKGPTIPRSRSRPRKKQLDGAMEAKSDEEGTVEFDVASISMGSFVVSTNHMSSSVVVRLVFATSMMMYDFYHNSGNNRYKVCYSIPFNDIASMTFFRKAVYLNLKNPAKQEYCFLDATSNGAVASMTCLHDAKDIDVSEGQRESSLLHVIHLRRGTTSTWEEALLRANRAVFEPIIRGSAQTELTTNAARSNQRSPQMTVLEQMEPNSLSSLSGESVESLDVDHLHSVQQSTVFEPACTPSIGLVDSTTLSSVLNGEDNLDGPLSTTFRNEGIPPKAECSFSLDSSYEYEIYSDELNDTTKIGKCYPRVTELEVVYVIAPLTTGESSTVQTGPTEMERFEVIIHRAEDLLHNRNVAIGMNAECPKDAHTDSMEPSYANSNHELDKRDSFYWLSDVDMDALAVNFGTNRT</sequence>
<keyword evidence="1" id="KW-0175">Coiled coil</keyword>
<organism evidence="3 4">
    <name type="scientific">Ascaris lumbricoides</name>
    <name type="common">Giant roundworm</name>
    <dbReference type="NCBI Taxonomy" id="6252"/>
    <lineage>
        <taxon>Eukaryota</taxon>
        <taxon>Metazoa</taxon>
        <taxon>Ecdysozoa</taxon>
        <taxon>Nematoda</taxon>
        <taxon>Chromadorea</taxon>
        <taxon>Rhabditida</taxon>
        <taxon>Spirurina</taxon>
        <taxon>Ascaridomorpha</taxon>
        <taxon>Ascaridoidea</taxon>
        <taxon>Ascarididae</taxon>
        <taxon>Ascaris</taxon>
    </lineage>
</organism>
<feature type="region of interest" description="Disordered" evidence="2">
    <location>
        <begin position="761"/>
        <end position="789"/>
    </location>
</feature>
<evidence type="ECO:0000313" key="3">
    <source>
        <dbReference type="Proteomes" id="UP000036681"/>
    </source>
</evidence>
<protein>
    <submittedName>
        <fullName evidence="4">CS domain-containing protein</fullName>
    </submittedName>
</protein>
<feature type="compositionally biased region" description="Basic and acidic residues" evidence="2">
    <location>
        <begin position="779"/>
        <end position="789"/>
    </location>
</feature>
<accession>A0A9J2NZ18</accession>
<feature type="region of interest" description="Disordered" evidence="2">
    <location>
        <begin position="433"/>
        <end position="458"/>
    </location>
</feature>
<name>A0A9J2NZ18_ASCLU</name>
<dbReference type="Proteomes" id="UP000036681">
    <property type="component" value="Unplaced"/>
</dbReference>
<keyword evidence="3" id="KW-1185">Reference proteome</keyword>
<evidence type="ECO:0000313" key="4">
    <source>
        <dbReference type="WBParaSite" id="ALUE_0000282201-mRNA-1"/>
    </source>
</evidence>
<feature type="compositionally biased region" description="Basic and acidic residues" evidence="2">
    <location>
        <begin position="1"/>
        <end position="11"/>
    </location>
</feature>
<dbReference type="WBParaSite" id="ALUE_0000282201-mRNA-1">
    <property type="protein sequence ID" value="ALUE_0000282201-mRNA-1"/>
    <property type="gene ID" value="ALUE_0000282201"/>
</dbReference>
<feature type="compositionally biased region" description="Basic and acidic residues" evidence="2">
    <location>
        <begin position="503"/>
        <end position="513"/>
    </location>
</feature>
<feature type="region of interest" description="Disordered" evidence="2">
    <location>
        <begin position="1"/>
        <end position="32"/>
    </location>
</feature>